<proteinExistence type="predicted"/>
<dbReference type="STRING" id="1121448.DGI_1942"/>
<dbReference type="InterPro" id="IPR036061">
    <property type="entry name" value="CheW-like_dom_sf"/>
</dbReference>
<dbReference type="PATRIC" id="fig|1121448.10.peg.1897"/>
<protein>
    <submittedName>
        <fullName evidence="2">Putative CheW protein</fullName>
    </submittedName>
</protein>
<dbReference type="SUPFAM" id="SSF50341">
    <property type="entry name" value="CheW-like"/>
    <property type="match status" value="1"/>
</dbReference>
<dbReference type="eggNOG" id="COG0835">
    <property type="taxonomic scope" value="Bacteria"/>
</dbReference>
<dbReference type="KEGG" id="dgg:DGI_1942"/>
<dbReference type="GO" id="GO:0007165">
    <property type="term" value="P:signal transduction"/>
    <property type="evidence" value="ECO:0007669"/>
    <property type="project" value="InterPro"/>
</dbReference>
<dbReference type="PANTHER" id="PTHR22617">
    <property type="entry name" value="CHEMOTAXIS SENSOR HISTIDINE KINASE-RELATED"/>
    <property type="match status" value="1"/>
</dbReference>
<keyword evidence="3" id="KW-1185">Reference proteome</keyword>
<dbReference type="Pfam" id="PF01584">
    <property type="entry name" value="CheW"/>
    <property type="match status" value="1"/>
</dbReference>
<reference evidence="2 3" key="1">
    <citation type="journal article" date="2013" name="J. Bacteriol.">
        <title>Roles of HynAB and Ech, the only two hydrogenases found in the model sulfate reducer Desulfovibrio gigas.</title>
        <authorList>
            <person name="Morais-Silva F.O."/>
            <person name="Santos C.I."/>
            <person name="Rodrigues R."/>
            <person name="Pereira I.A."/>
            <person name="Rodrigues-Pousada C."/>
        </authorList>
    </citation>
    <scope>NUCLEOTIDE SEQUENCE [LARGE SCALE GENOMIC DNA]</scope>
    <source>
        <strain evidence="3">ATCC 19364 / DSM 1382 / NCIMB 9332 / VKM B-1759</strain>
    </source>
</reference>
<dbReference type="InterPro" id="IPR002545">
    <property type="entry name" value="CheW-lke_dom"/>
</dbReference>
<dbReference type="EMBL" id="CP006585">
    <property type="protein sequence ID" value="AGW13719.1"/>
    <property type="molecule type" value="Genomic_DNA"/>
</dbReference>
<dbReference type="AlphaFoldDB" id="T2GC19"/>
<gene>
    <name evidence="2" type="ORF">DGI_1942</name>
</gene>
<dbReference type="HOGENOM" id="CLU_048995_3_4_7"/>
<evidence type="ECO:0000313" key="3">
    <source>
        <dbReference type="Proteomes" id="UP000016587"/>
    </source>
</evidence>
<sequence length="166" mass="18204">MTTLATPSTPSPSLACLPFFLDDRTFALPLEAVERVTRMVAVTPLPGAPAVVRGVIDMAGDFLPVVDPRVRFGMQPMRVLPYQQLVILRTTRRRMAMQVDGAGEVFQWTGVVSPATAPLWPGLELVAGVAHLGEEMIMLHDPDRFFLPDEEEALRAALEKRGEPQG</sequence>
<accession>T2GC19</accession>
<dbReference type="RefSeq" id="WP_021760602.1">
    <property type="nucleotide sequence ID" value="NC_022444.1"/>
</dbReference>
<dbReference type="Gene3D" id="2.40.50.180">
    <property type="entry name" value="CheA-289, Domain 4"/>
    <property type="match status" value="1"/>
</dbReference>
<dbReference type="Gene3D" id="2.30.30.40">
    <property type="entry name" value="SH3 Domains"/>
    <property type="match status" value="1"/>
</dbReference>
<evidence type="ECO:0000313" key="2">
    <source>
        <dbReference type="EMBL" id="AGW13719.1"/>
    </source>
</evidence>
<dbReference type="Proteomes" id="UP000016587">
    <property type="component" value="Chromosome"/>
</dbReference>
<dbReference type="GO" id="GO:0006935">
    <property type="term" value="P:chemotaxis"/>
    <property type="evidence" value="ECO:0007669"/>
    <property type="project" value="InterPro"/>
</dbReference>
<organism evidence="2 3">
    <name type="scientific">Megalodesulfovibrio gigas (strain ATCC 19364 / DSM 1382 / NCIMB 9332 / VKM B-1759)</name>
    <name type="common">Desulfovibrio gigas</name>
    <dbReference type="NCBI Taxonomy" id="1121448"/>
    <lineage>
        <taxon>Bacteria</taxon>
        <taxon>Pseudomonadati</taxon>
        <taxon>Thermodesulfobacteriota</taxon>
        <taxon>Desulfovibrionia</taxon>
        <taxon>Desulfovibrionales</taxon>
        <taxon>Desulfovibrionaceae</taxon>
        <taxon>Megalodesulfovibrio</taxon>
    </lineage>
</organism>
<evidence type="ECO:0000259" key="1">
    <source>
        <dbReference type="PROSITE" id="PS50851"/>
    </source>
</evidence>
<dbReference type="PROSITE" id="PS50851">
    <property type="entry name" value="CHEW"/>
    <property type="match status" value="1"/>
</dbReference>
<dbReference type="InterPro" id="IPR039315">
    <property type="entry name" value="CheW"/>
</dbReference>
<dbReference type="SMART" id="SM00260">
    <property type="entry name" value="CheW"/>
    <property type="match status" value="1"/>
</dbReference>
<dbReference type="PANTHER" id="PTHR22617:SF23">
    <property type="entry name" value="CHEMOTAXIS PROTEIN CHEW"/>
    <property type="match status" value="1"/>
</dbReference>
<name>T2GC19_MEGG1</name>
<dbReference type="GO" id="GO:0005829">
    <property type="term" value="C:cytosol"/>
    <property type="evidence" value="ECO:0007669"/>
    <property type="project" value="TreeGrafter"/>
</dbReference>
<feature type="domain" description="CheW-like" evidence="1">
    <location>
        <begin position="13"/>
        <end position="151"/>
    </location>
</feature>
<dbReference type="OrthoDB" id="9790406at2"/>
<reference evidence="3" key="2">
    <citation type="submission" date="2013-07" db="EMBL/GenBank/DDBJ databases">
        <authorList>
            <person name="Morais-Silva F.O."/>
            <person name="Rezende A.M."/>
            <person name="Pimentel C."/>
            <person name="Resende D.M."/>
            <person name="Santos C.I."/>
            <person name="Clemente C."/>
            <person name="de Oliveira L.M."/>
            <person name="da Silva S.M."/>
            <person name="Costa D.A."/>
            <person name="Varela-Raposo A."/>
            <person name="Horacio E.C.A."/>
            <person name="Matos M."/>
            <person name="Flores O."/>
            <person name="Ruiz J.C."/>
            <person name="Rodrigues-Pousada C."/>
        </authorList>
    </citation>
    <scope>NUCLEOTIDE SEQUENCE [LARGE SCALE GENOMIC DNA]</scope>
    <source>
        <strain evidence="3">ATCC 19364 / DSM 1382 / NCIMB 9332 / VKM B-1759</strain>
    </source>
</reference>